<proteinExistence type="predicted"/>
<comment type="caution">
    <text evidence="1">The sequence shown here is derived from an EMBL/GenBank/DDBJ whole genome shotgun (WGS) entry which is preliminary data.</text>
</comment>
<dbReference type="EMBL" id="PEYM01000025">
    <property type="protein sequence ID" value="PIS31315.1"/>
    <property type="molecule type" value="Genomic_DNA"/>
</dbReference>
<reference evidence="1 2" key="1">
    <citation type="submission" date="2017-09" db="EMBL/GenBank/DDBJ databases">
        <title>Depth-based differentiation of microbial function through sediment-hosted aquifers and enrichment of novel symbionts in the deep terrestrial subsurface.</title>
        <authorList>
            <person name="Probst A.J."/>
            <person name="Ladd B."/>
            <person name="Jarett J.K."/>
            <person name="Geller-Mcgrath D.E."/>
            <person name="Sieber C.M."/>
            <person name="Emerson J.B."/>
            <person name="Anantharaman K."/>
            <person name="Thomas B.C."/>
            <person name="Malmstrom R."/>
            <person name="Stieglmeier M."/>
            <person name="Klingl A."/>
            <person name="Woyke T."/>
            <person name="Ryan C.M."/>
            <person name="Banfield J.F."/>
        </authorList>
    </citation>
    <scope>NUCLEOTIDE SEQUENCE [LARGE SCALE GENOMIC DNA]</scope>
    <source>
        <strain evidence="1">CG08_land_8_20_14_0_20_45_16</strain>
    </source>
</reference>
<gene>
    <name evidence="1" type="ORF">COT42_01360</name>
</gene>
<dbReference type="AlphaFoldDB" id="A0A2H0Y3F0"/>
<organism evidence="1 2">
    <name type="scientific">Candidatus Saganbacteria bacterium CG08_land_8_20_14_0_20_45_16</name>
    <dbReference type="NCBI Taxonomy" id="2014293"/>
    <lineage>
        <taxon>Bacteria</taxon>
        <taxon>Bacillati</taxon>
        <taxon>Saganbacteria</taxon>
    </lineage>
</organism>
<evidence type="ECO:0000313" key="1">
    <source>
        <dbReference type="EMBL" id="PIS31315.1"/>
    </source>
</evidence>
<accession>A0A2H0Y3F0</accession>
<evidence type="ECO:0000313" key="2">
    <source>
        <dbReference type="Proteomes" id="UP000231343"/>
    </source>
</evidence>
<dbReference type="Proteomes" id="UP000231343">
    <property type="component" value="Unassembled WGS sequence"/>
</dbReference>
<name>A0A2H0Y3F0_UNCSA</name>
<sequence length="88" mass="9888">MVAVRQLAESQGFVQMLAVADIYQFVNSFTINDESNRSTLAGLRASVLEWVSFFVQENPLFAQATNYQAFLENALLLLVSRIFVLVGR</sequence>
<protein>
    <submittedName>
        <fullName evidence="1">Uncharacterized protein</fullName>
    </submittedName>
</protein>